<dbReference type="EC" id="2.1.1.45" evidence="2"/>
<gene>
    <name evidence="6" type="ORF">CPT_Mater212</name>
</gene>
<reference evidence="6 7" key="1">
    <citation type="submission" date="2014-07" db="EMBL/GenBank/DDBJ databases">
        <title>Complete Genome of Bacillus megaterium Myophage Mater.</title>
        <authorList>
            <person name="Lancaster J.C."/>
            <person name="Hodde M.K."/>
            <person name="Hernandez A.C."/>
            <person name="Everett G.F.K."/>
        </authorList>
    </citation>
    <scope>NUCLEOTIDE SEQUENCE [LARGE SCALE GENOMIC DNA]</scope>
</reference>
<proteinExistence type="inferred from homology"/>
<evidence type="ECO:0000256" key="4">
    <source>
        <dbReference type="ARBA" id="ARBA00022679"/>
    </source>
</evidence>
<dbReference type="KEGG" id="vg:24607117"/>
<evidence type="ECO:0000256" key="3">
    <source>
        <dbReference type="ARBA" id="ARBA00022603"/>
    </source>
</evidence>
<dbReference type="HAMAP" id="MF_00008">
    <property type="entry name" value="Thymidy_synth_bact"/>
    <property type="match status" value="1"/>
</dbReference>
<evidence type="ECO:0000256" key="1">
    <source>
        <dbReference type="ARBA" id="ARBA00009972"/>
    </source>
</evidence>
<sequence length="290" mass="32903">MNADVVYNELVKKVLAEGKLKKDRTGTGTISLFGPQIEFDLKEGFPLLSGKKLPMRVISKELFWFLSGSTDLKDLLDRNVHIWTDDAYRFYVSRGGKLSKDDFIEMVKEEGFDMGPIYGEQFRNWDKRTGKPIDQIKAVIDSVRNDPDSRRHLVTAYNPTVLGEIALPACHTLFQLYVADNELSLKMYQRSADIFLGVPFNIASYAELVHLIAKMLGLEVGRLIITFGDAHIYTNHVEQLKLQLSRPIKPMPKLEVLTIKEHIEEYTMADLELTGYEPHAGIKGKLSVGK</sequence>
<dbReference type="EMBL" id="KM236245">
    <property type="protein sequence ID" value="AIW03369.1"/>
    <property type="molecule type" value="Genomic_DNA"/>
</dbReference>
<dbReference type="Pfam" id="PF00303">
    <property type="entry name" value="Thymidylat_synt"/>
    <property type="match status" value="1"/>
</dbReference>
<keyword evidence="4" id="KW-0808">Transferase</keyword>
<dbReference type="PRINTS" id="PR00108">
    <property type="entry name" value="THYMDSNTHASE"/>
</dbReference>
<name>A0A0A0RP07_9CAUD</name>
<dbReference type="InterPro" id="IPR036926">
    <property type="entry name" value="Thymidate_synth/dCMP_Mease_sf"/>
</dbReference>
<dbReference type="Proteomes" id="UP000030206">
    <property type="component" value="Segment"/>
</dbReference>
<dbReference type="GeneID" id="24607117"/>
<evidence type="ECO:0000313" key="7">
    <source>
        <dbReference type="Proteomes" id="UP000030206"/>
    </source>
</evidence>
<evidence type="ECO:0000259" key="5">
    <source>
        <dbReference type="Pfam" id="PF00303"/>
    </source>
</evidence>
<keyword evidence="3" id="KW-0489">Methyltransferase</keyword>
<dbReference type="PANTHER" id="PTHR11548:SF9">
    <property type="entry name" value="THYMIDYLATE SYNTHASE"/>
    <property type="match status" value="1"/>
</dbReference>
<dbReference type="InterPro" id="IPR023451">
    <property type="entry name" value="Thymidate_synth/dCMP_Mease_dom"/>
</dbReference>
<evidence type="ECO:0000256" key="2">
    <source>
        <dbReference type="ARBA" id="ARBA00011947"/>
    </source>
</evidence>
<dbReference type="RefSeq" id="YP_009151171.1">
    <property type="nucleotide sequence ID" value="NC_027366.1"/>
</dbReference>
<dbReference type="GO" id="GO:0032259">
    <property type="term" value="P:methylation"/>
    <property type="evidence" value="ECO:0007669"/>
    <property type="project" value="UniProtKB-KW"/>
</dbReference>
<dbReference type="PANTHER" id="PTHR11548">
    <property type="entry name" value="THYMIDYLATE SYNTHASE 1"/>
    <property type="match status" value="1"/>
</dbReference>
<accession>A0A0A0RP07</accession>
<keyword evidence="7" id="KW-1185">Reference proteome</keyword>
<dbReference type="SUPFAM" id="SSF55831">
    <property type="entry name" value="Thymidylate synthase/dCMP hydroxymethylase"/>
    <property type="match status" value="1"/>
</dbReference>
<dbReference type="OrthoDB" id="13491at10239"/>
<protein>
    <recommendedName>
        <fullName evidence="2">thymidylate synthase</fullName>
        <ecNumber evidence="2">2.1.1.45</ecNumber>
    </recommendedName>
</protein>
<dbReference type="NCBIfam" id="NF002497">
    <property type="entry name" value="PRK01827.1-3"/>
    <property type="match status" value="1"/>
</dbReference>
<dbReference type="InterPro" id="IPR045097">
    <property type="entry name" value="Thymidate_synth/dCMP_Mease"/>
</dbReference>
<feature type="domain" description="Thymidylate synthase/dCMP hydroxymethylase" evidence="5">
    <location>
        <begin position="7"/>
        <end position="288"/>
    </location>
</feature>
<comment type="similarity">
    <text evidence="1">Belongs to the thymidylate synthase family.</text>
</comment>
<dbReference type="CDD" id="cd00351">
    <property type="entry name" value="TS_Pyrimidine_HMase"/>
    <property type="match status" value="1"/>
</dbReference>
<dbReference type="NCBIfam" id="TIGR03284">
    <property type="entry name" value="thym_sym"/>
    <property type="match status" value="1"/>
</dbReference>
<dbReference type="GO" id="GO:0006231">
    <property type="term" value="P:dTMP biosynthetic process"/>
    <property type="evidence" value="ECO:0007669"/>
    <property type="project" value="InterPro"/>
</dbReference>
<dbReference type="InterPro" id="IPR000398">
    <property type="entry name" value="Thymidylate_synthase"/>
</dbReference>
<dbReference type="GO" id="GO:0004799">
    <property type="term" value="F:thymidylate synthase activity"/>
    <property type="evidence" value="ECO:0007669"/>
    <property type="project" value="UniProtKB-EC"/>
</dbReference>
<evidence type="ECO:0000313" key="6">
    <source>
        <dbReference type="EMBL" id="AIW03369.1"/>
    </source>
</evidence>
<dbReference type="Gene3D" id="3.30.572.10">
    <property type="entry name" value="Thymidylate synthase/dCMP hydroxymethylase domain"/>
    <property type="match status" value="1"/>
</dbReference>
<organism evidence="6 7">
    <name type="scientific">Bacillus phage Mater</name>
    <dbReference type="NCBI Taxonomy" id="1540090"/>
    <lineage>
        <taxon>Viruses</taxon>
        <taxon>Duplodnaviria</taxon>
        <taxon>Heunggongvirae</taxon>
        <taxon>Uroviricota</taxon>
        <taxon>Caudoviricetes</taxon>
        <taxon>Herelleviridae</taxon>
        <taxon>Bastillevirinae</taxon>
        <taxon>Matervirus</taxon>
        <taxon>Matervirus mater</taxon>
    </lineage>
</organism>